<dbReference type="PANTHER" id="PTHR34131">
    <property type="entry name" value="(RAP ANNOTATION RELEASE2) GALACTOSE-BINDING LIKE DOMAIN CONTAINING PROTEIN"/>
    <property type="match status" value="1"/>
</dbReference>
<evidence type="ECO:0000313" key="3">
    <source>
        <dbReference type="EMBL" id="CAJ1967823.1"/>
    </source>
</evidence>
<feature type="region of interest" description="Disordered" evidence="1">
    <location>
        <begin position="191"/>
        <end position="261"/>
    </location>
</feature>
<dbReference type="InterPro" id="IPR018971">
    <property type="entry name" value="DUF1997"/>
</dbReference>
<protein>
    <submittedName>
        <fullName evidence="3">Uncharacterized protein</fullName>
    </submittedName>
</protein>
<sequence length="454" mass="51371">MPSFASNMQMIMVLLIAILMVAEAFMGNNNMNNNKNNNNHRERPVKLRIHRQAVQKVKTLIPKEDLNNKQQRKEPTWLLQEYMQLPAAQYACVPLPINGSLERVHGSVDEFTLQVPPIRFPISTKDGGDIEIIPKVRAKVTVESDKVIIQSISCSIEGSPAVEEWKLNDRYDLDVSATLTWEKQRQGILHFLSDDDEEEEQAIDDEEPYDDYDIGGSLKKKTHPRRSRSNSSSSSSRIGASSTSSSPISSSSSLDSSSCLVTLDPNNNTQDVIRIKTDMAIDVYPPNVKRIKMIPKRLLSKIGNMVMKYVLGLLLEAFLEGLQQDYEKWACDGSYRKERKLLEHELQVELDELAALERKKLKQEERQQRRQRQRQRREDDSGDGGGNGNTFPSFNNLQVGFLQRRRASTTATAATATQRTAAGATAAATRTKPNLRRGERIIRLIRRNNQNLAP</sequence>
<dbReference type="Proteomes" id="UP001295423">
    <property type="component" value="Unassembled WGS sequence"/>
</dbReference>
<feature type="region of interest" description="Disordered" evidence="1">
    <location>
        <begin position="361"/>
        <end position="431"/>
    </location>
</feature>
<dbReference type="PANTHER" id="PTHR34131:SF3">
    <property type="entry name" value="(RAP ANNOTATION RELEASE2) GALACTOSE-BINDING LIKE DOMAIN CONTAINING PROTEIN"/>
    <property type="match status" value="1"/>
</dbReference>
<dbReference type="AlphaFoldDB" id="A0AAD2GCZ0"/>
<gene>
    <name evidence="3" type="ORF">CYCCA115_LOCUS22953</name>
</gene>
<keyword evidence="2" id="KW-0732">Signal</keyword>
<feature type="compositionally biased region" description="Low complexity" evidence="1">
    <location>
        <begin position="229"/>
        <end position="258"/>
    </location>
</feature>
<feature type="compositionally biased region" description="Acidic residues" evidence="1">
    <location>
        <begin position="194"/>
        <end position="213"/>
    </location>
</feature>
<feature type="compositionally biased region" description="Basic residues" evidence="1">
    <location>
        <begin position="218"/>
        <end position="228"/>
    </location>
</feature>
<comment type="caution">
    <text evidence="3">The sequence shown here is derived from an EMBL/GenBank/DDBJ whole genome shotgun (WGS) entry which is preliminary data.</text>
</comment>
<name>A0AAD2GCZ0_9STRA</name>
<feature type="compositionally biased region" description="Low complexity" evidence="1">
    <location>
        <begin position="408"/>
        <end position="431"/>
    </location>
</feature>
<feature type="signal peptide" evidence="2">
    <location>
        <begin position="1"/>
        <end position="24"/>
    </location>
</feature>
<evidence type="ECO:0000313" key="4">
    <source>
        <dbReference type="Proteomes" id="UP001295423"/>
    </source>
</evidence>
<keyword evidence="4" id="KW-1185">Reference proteome</keyword>
<organism evidence="3 4">
    <name type="scientific">Cylindrotheca closterium</name>
    <dbReference type="NCBI Taxonomy" id="2856"/>
    <lineage>
        <taxon>Eukaryota</taxon>
        <taxon>Sar</taxon>
        <taxon>Stramenopiles</taxon>
        <taxon>Ochrophyta</taxon>
        <taxon>Bacillariophyta</taxon>
        <taxon>Bacillariophyceae</taxon>
        <taxon>Bacillariophycidae</taxon>
        <taxon>Bacillariales</taxon>
        <taxon>Bacillariaceae</taxon>
        <taxon>Cylindrotheca</taxon>
    </lineage>
</organism>
<accession>A0AAD2GCZ0</accession>
<reference evidence="3" key="1">
    <citation type="submission" date="2023-08" db="EMBL/GenBank/DDBJ databases">
        <authorList>
            <person name="Audoor S."/>
            <person name="Bilcke G."/>
        </authorList>
    </citation>
    <scope>NUCLEOTIDE SEQUENCE</scope>
</reference>
<dbReference type="EMBL" id="CAKOGP040002347">
    <property type="protein sequence ID" value="CAJ1967823.1"/>
    <property type="molecule type" value="Genomic_DNA"/>
</dbReference>
<evidence type="ECO:0000256" key="1">
    <source>
        <dbReference type="SAM" id="MobiDB-lite"/>
    </source>
</evidence>
<dbReference type="Pfam" id="PF09366">
    <property type="entry name" value="DUF1997"/>
    <property type="match status" value="2"/>
</dbReference>
<proteinExistence type="predicted"/>
<evidence type="ECO:0000256" key="2">
    <source>
        <dbReference type="SAM" id="SignalP"/>
    </source>
</evidence>
<feature type="chain" id="PRO_5042116707" evidence="2">
    <location>
        <begin position="25"/>
        <end position="454"/>
    </location>
</feature>
<feature type="compositionally biased region" description="Polar residues" evidence="1">
    <location>
        <begin position="389"/>
        <end position="398"/>
    </location>
</feature>